<feature type="transmembrane region" description="Helical" evidence="6">
    <location>
        <begin position="117"/>
        <end position="141"/>
    </location>
</feature>
<keyword evidence="3" id="KW-0560">Oxidoreductase</keyword>
<evidence type="ECO:0000256" key="5">
    <source>
        <dbReference type="ARBA" id="ARBA00023014"/>
    </source>
</evidence>
<dbReference type="AlphaFoldDB" id="A0A7V6DP44"/>
<proteinExistence type="predicted"/>
<sequence>MAGETLIKPDLQFVKRIVAAGGDTAKKCYQCDTCSVVCNLSPENQPFPRKEMIRAQWGLKDVLKSPDIWLCHQCSDCTVYCPRGAKPGEVLGVLRQMCIEHYAFPSFLARLVGDIKFLPLLILAPVVLFLAWLYVLGLLGVTQGLTIPEGKVVYSKMFPTVWFVDLIFLPTAFFAVAVLGLGVTRYWQDLNNSNPWKVKLKGGLLQNLLPVLKDILMHNRFRECDTTYARSVNHLLLVFGFIFLAVVTAWAFFREWVLHHESPYNLLLPPDPLKWLALAGTALLLYGIWNLYQQRQANAEKAGFGTYFDWQLIYLIMAVGVTGAASWLFRLMGAASLAYPTYFVHLVSVFCLFFYAPYTKMAHLVYRTVAMLFARMSERGF</sequence>
<evidence type="ECO:0000259" key="7">
    <source>
        <dbReference type="Pfam" id="PF13183"/>
    </source>
</evidence>
<dbReference type="GO" id="GO:0051539">
    <property type="term" value="F:4 iron, 4 sulfur cluster binding"/>
    <property type="evidence" value="ECO:0007669"/>
    <property type="project" value="UniProtKB-KW"/>
</dbReference>
<dbReference type="GO" id="GO:0046872">
    <property type="term" value="F:metal ion binding"/>
    <property type="evidence" value="ECO:0007669"/>
    <property type="project" value="UniProtKB-KW"/>
</dbReference>
<dbReference type="Gene3D" id="1.20.950.20">
    <property type="entry name" value="Transmembrane di-heme cytochromes, Chain C"/>
    <property type="match status" value="1"/>
</dbReference>
<keyword evidence="6" id="KW-0472">Membrane</keyword>
<name>A0A7V6DP44_9BACT</name>
<protein>
    <submittedName>
        <fullName evidence="8">Heterodisulfide reductase</fullName>
    </submittedName>
</protein>
<dbReference type="Gene3D" id="1.10.1060.10">
    <property type="entry name" value="Alpha-helical ferredoxin"/>
    <property type="match status" value="1"/>
</dbReference>
<keyword evidence="6" id="KW-1133">Transmembrane helix</keyword>
<feature type="transmembrane region" description="Helical" evidence="6">
    <location>
        <begin position="161"/>
        <end position="183"/>
    </location>
</feature>
<evidence type="ECO:0000256" key="3">
    <source>
        <dbReference type="ARBA" id="ARBA00023002"/>
    </source>
</evidence>
<organism evidence="8">
    <name type="scientific">Desulfobacca acetoxidans</name>
    <dbReference type="NCBI Taxonomy" id="60893"/>
    <lineage>
        <taxon>Bacteria</taxon>
        <taxon>Pseudomonadati</taxon>
        <taxon>Thermodesulfobacteriota</taxon>
        <taxon>Desulfobaccia</taxon>
        <taxon>Desulfobaccales</taxon>
        <taxon>Desulfobaccaceae</taxon>
        <taxon>Desulfobacca</taxon>
    </lineage>
</organism>
<feature type="domain" description="4Fe-4S ferredoxin-type" evidence="7">
    <location>
        <begin position="25"/>
        <end position="84"/>
    </location>
</feature>
<keyword evidence="6" id="KW-0812">Transmembrane</keyword>
<keyword evidence="1" id="KW-0004">4Fe-4S</keyword>
<gene>
    <name evidence="8" type="ORF">ENV52_04025</name>
</gene>
<reference evidence="8" key="1">
    <citation type="journal article" date="2020" name="mSystems">
        <title>Genome- and Community-Level Interaction Insights into Carbon Utilization and Element Cycling Functions of Hydrothermarchaeota in Hydrothermal Sediment.</title>
        <authorList>
            <person name="Zhou Z."/>
            <person name="Liu Y."/>
            <person name="Xu W."/>
            <person name="Pan J."/>
            <person name="Luo Z.H."/>
            <person name="Li M."/>
        </authorList>
    </citation>
    <scope>NUCLEOTIDE SEQUENCE [LARGE SCALE GENOMIC DNA]</scope>
    <source>
        <strain evidence="8">SpSt-767</strain>
    </source>
</reference>
<dbReference type="InterPro" id="IPR051460">
    <property type="entry name" value="HdrC_iron-sulfur_subunit"/>
</dbReference>
<dbReference type="InterPro" id="IPR017896">
    <property type="entry name" value="4Fe4S_Fe-S-bd"/>
</dbReference>
<evidence type="ECO:0000256" key="2">
    <source>
        <dbReference type="ARBA" id="ARBA00022723"/>
    </source>
</evidence>
<dbReference type="EMBL" id="DTGR01000062">
    <property type="protein sequence ID" value="HHS28853.1"/>
    <property type="molecule type" value="Genomic_DNA"/>
</dbReference>
<dbReference type="SUPFAM" id="SSF46548">
    <property type="entry name" value="alpha-helical ferredoxin"/>
    <property type="match status" value="1"/>
</dbReference>
<evidence type="ECO:0000256" key="4">
    <source>
        <dbReference type="ARBA" id="ARBA00023004"/>
    </source>
</evidence>
<dbReference type="InterPro" id="IPR036197">
    <property type="entry name" value="NarG-like_sf"/>
</dbReference>
<dbReference type="NCBIfam" id="NF038018">
    <property type="entry name" value="qmoC"/>
    <property type="match status" value="1"/>
</dbReference>
<keyword evidence="4" id="KW-0408">Iron</keyword>
<evidence type="ECO:0000313" key="8">
    <source>
        <dbReference type="EMBL" id="HHS28853.1"/>
    </source>
</evidence>
<evidence type="ECO:0000256" key="1">
    <source>
        <dbReference type="ARBA" id="ARBA00022485"/>
    </source>
</evidence>
<keyword evidence="5" id="KW-0411">Iron-sulfur</keyword>
<dbReference type="GO" id="GO:0005886">
    <property type="term" value="C:plasma membrane"/>
    <property type="evidence" value="ECO:0007669"/>
    <property type="project" value="TreeGrafter"/>
</dbReference>
<feature type="transmembrane region" description="Helical" evidence="6">
    <location>
        <begin position="312"/>
        <end position="331"/>
    </location>
</feature>
<feature type="transmembrane region" description="Helical" evidence="6">
    <location>
        <begin position="273"/>
        <end position="292"/>
    </location>
</feature>
<accession>A0A7V6DP44</accession>
<dbReference type="PANTHER" id="PTHR43255">
    <property type="entry name" value="IRON-SULFUR-BINDING OXIDOREDUCTASE FADF-RELATED-RELATED"/>
    <property type="match status" value="1"/>
</dbReference>
<keyword evidence="2" id="KW-0479">Metal-binding</keyword>
<dbReference type="InterPro" id="IPR009051">
    <property type="entry name" value="Helical_ferredxn"/>
</dbReference>
<dbReference type="PANTHER" id="PTHR43255:SF1">
    <property type="entry name" value="IRON-SULFUR-BINDING OXIDOREDUCTASE FADF-RELATED"/>
    <property type="match status" value="1"/>
</dbReference>
<dbReference type="Pfam" id="PF13183">
    <property type="entry name" value="Fer4_8"/>
    <property type="match status" value="1"/>
</dbReference>
<feature type="transmembrane region" description="Helical" evidence="6">
    <location>
        <begin position="235"/>
        <end position="253"/>
    </location>
</feature>
<dbReference type="SUPFAM" id="SSF103501">
    <property type="entry name" value="Respiratory nitrate reductase 1 gamma chain"/>
    <property type="match status" value="1"/>
</dbReference>
<feature type="transmembrane region" description="Helical" evidence="6">
    <location>
        <begin position="337"/>
        <end position="358"/>
    </location>
</feature>
<comment type="caution">
    <text evidence="8">The sequence shown here is derived from an EMBL/GenBank/DDBJ whole genome shotgun (WGS) entry which is preliminary data.</text>
</comment>
<evidence type="ECO:0000256" key="6">
    <source>
        <dbReference type="SAM" id="Phobius"/>
    </source>
</evidence>
<dbReference type="GO" id="GO:0016491">
    <property type="term" value="F:oxidoreductase activity"/>
    <property type="evidence" value="ECO:0007669"/>
    <property type="project" value="UniProtKB-KW"/>
</dbReference>
<dbReference type="PROSITE" id="PS00198">
    <property type="entry name" value="4FE4S_FER_1"/>
    <property type="match status" value="1"/>
</dbReference>
<dbReference type="InterPro" id="IPR017900">
    <property type="entry name" value="4Fe4S_Fe_S_CS"/>
</dbReference>